<dbReference type="HOGENOM" id="CLU_027765_0_0_1"/>
<feature type="transmembrane region" description="Helical" evidence="5">
    <location>
        <begin position="142"/>
        <end position="162"/>
    </location>
</feature>
<dbReference type="EMBL" id="DS566073">
    <property type="status" value="NOT_ANNOTATED_CDS"/>
    <property type="molecule type" value="Genomic_DNA"/>
</dbReference>
<name>H3HDS5_PHYRM</name>
<dbReference type="PROSITE" id="PS50850">
    <property type="entry name" value="MFS"/>
    <property type="match status" value="1"/>
</dbReference>
<dbReference type="eggNOG" id="KOG2533">
    <property type="taxonomic scope" value="Eukaryota"/>
</dbReference>
<keyword evidence="8" id="KW-1185">Reference proteome</keyword>
<evidence type="ECO:0000259" key="6">
    <source>
        <dbReference type="PROSITE" id="PS50850"/>
    </source>
</evidence>
<reference evidence="8" key="1">
    <citation type="journal article" date="2006" name="Science">
        <title>Phytophthora genome sequences uncover evolutionary origins and mechanisms of pathogenesis.</title>
        <authorList>
            <person name="Tyler B.M."/>
            <person name="Tripathy S."/>
            <person name="Zhang X."/>
            <person name="Dehal P."/>
            <person name="Jiang R.H."/>
            <person name="Aerts A."/>
            <person name="Arredondo F.D."/>
            <person name="Baxter L."/>
            <person name="Bensasson D."/>
            <person name="Beynon J.L."/>
            <person name="Chapman J."/>
            <person name="Damasceno C.M."/>
            <person name="Dorrance A.E."/>
            <person name="Dou D."/>
            <person name="Dickerman A.W."/>
            <person name="Dubchak I.L."/>
            <person name="Garbelotto M."/>
            <person name="Gijzen M."/>
            <person name="Gordon S.G."/>
            <person name="Govers F."/>
            <person name="Grunwald N.J."/>
            <person name="Huang W."/>
            <person name="Ivors K.L."/>
            <person name="Jones R.W."/>
            <person name="Kamoun S."/>
            <person name="Krampis K."/>
            <person name="Lamour K.H."/>
            <person name="Lee M.K."/>
            <person name="McDonald W.H."/>
            <person name="Medina M."/>
            <person name="Meijer H.J."/>
            <person name="Nordberg E.K."/>
            <person name="Maclean D.J."/>
            <person name="Ospina-Giraldo M.D."/>
            <person name="Morris P.F."/>
            <person name="Phuntumart V."/>
            <person name="Putnam N.H."/>
            <person name="Rash S."/>
            <person name="Rose J.K."/>
            <person name="Sakihama Y."/>
            <person name="Salamov A.A."/>
            <person name="Savidor A."/>
            <person name="Scheuring C.F."/>
            <person name="Smith B.M."/>
            <person name="Sobral B.W."/>
            <person name="Terry A."/>
            <person name="Torto-Alalibo T.A."/>
            <person name="Win J."/>
            <person name="Xu Z."/>
            <person name="Zhang H."/>
            <person name="Grigoriev I.V."/>
            <person name="Rokhsar D.S."/>
            <person name="Boore J.L."/>
        </authorList>
    </citation>
    <scope>NUCLEOTIDE SEQUENCE [LARGE SCALE GENOMIC DNA]</scope>
    <source>
        <strain evidence="8">Pr102</strain>
    </source>
</reference>
<dbReference type="InterPro" id="IPR054716">
    <property type="entry name" value="Sol_Rieske_ferrdox_dom"/>
</dbReference>
<dbReference type="SUPFAM" id="SSF50022">
    <property type="entry name" value="ISP domain"/>
    <property type="match status" value="1"/>
</dbReference>
<feature type="transmembrane region" description="Helical" evidence="5">
    <location>
        <begin position="6"/>
        <end position="23"/>
    </location>
</feature>
<dbReference type="Gene3D" id="1.20.1250.20">
    <property type="entry name" value="MFS general substrate transporter like domains"/>
    <property type="match status" value="2"/>
</dbReference>
<proteinExistence type="predicted"/>
<dbReference type="PANTHER" id="PTHR43184:SF12">
    <property type="entry name" value="SUGAR PHOSPHATE EXCHANGER 3"/>
    <property type="match status" value="1"/>
</dbReference>
<feature type="transmembrane region" description="Helical" evidence="5">
    <location>
        <begin position="174"/>
        <end position="192"/>
    </location>
</feature>
<dbReference type="GO" id="GO:0022857">
    <property type="term" value="F:transmembrane transporter activity"/>
    <property type="evidence" value="ECO:0007669"/>
    <property type="project" value="InterPro"/>
</dbReference>
<evidence type="ECO:0000313" key="8">
    <source>
        <dbReference type="Proteomes" id="UP000005238"/>
    </source>
</evidence>
<feature type="transmembrane region" description="Helical" evidence="5">
    <location>
        <begin position="80"/>
        <end position="100"/>
    </location>
</feature>
<dbReference type="OMA" id="AYMATGL"/>
<dbReference type="InterPro" id="IPR036922">
    <property type="entry name" value="Rieske_2Fe-2S_sf"/>
</dbReference>
<evidence type="ECO:0000256" key="2">
    <source>
        <dbReference type="ARBA" id="ARBA00022692"/>
    </source>
</evidence>
<comment type="subcellular location">
    <subcellularLocation>
        <location evidence="1">Membrane</location>
        <topology evidence="1">Multi-pass membrane protein</topology>
    </subcellularLocation>
</comment>
<keyword evidence="3 5" id="KW-1133">Transmembrane helix</keyword>
<dbReference type="VEuPathDB" id="FungiDB:KRP22_9989"/>
<dbReference type="AlphaFoldDB" id="H3HDS5"/>
<feature type="transmembrane region" description="Helical" evidence="5">
    <location>
        <begin position="403"/>
        <end position="421"/>
    </location>
</feature>
<dbReference type="STRING" id="164328.H3HDS5"/>
<evidence type="ECO:0000256" key="1">
    <source>
        <dbReference type="ARBA" id="ARBA00004141"/>
    </source>
</evidence>
<keyword evidence="2 5" id="KW-0812">Transmembrane</keyword>
<dbReference type="GO" id="GO:0051537">
    <property type="term" value="F:2 iron, 2 sulfur cluster binding"/>
    <property type="evidence" value="ECO:0007669"/>
    <property type="project" value="InterPro"/>
</dbReference>
<dbReference type="InParanoid" id="H3HDS5"/>
<evidence type="ECO:0000256" key="5">
    <source>
        <dbReference type="SAM" id="Phobius"/>
    </source>
</evidence>
<dbReference type="InterPro" id="IPR020846">
    <property type="entry name" value="MFS_dom"/>
</dbReference>
<feature type="transmembrane region" description="Helical" evidence="5">
    <location>
        <begin position="44"/>
        <end position="60"/>
    </location>
</feature>
<dbReference type="VEuPathDB" id="FungiDB:KRP23_8385"/>
<dbReference type="EnsemblProtists" id="Phyra96427">
    <property type="protein sequence ID" value="Phyra96427"/>
    <property type="gene ID" value="Phyra96427"/>
</dbReference>
<keyword evidence="4 5" id="KW-0472">Membrane</keyword>
<sequence>MNVETATSLLILVFVVCGAYYDVELSPEGRALHSRGYRWRRLQNWFPMGVAYAAFYMARYNVAAGNVSAVRDSLGFSSAYMGWVLSAGSWAYAITGPFTGQMTDRIGGKHGMLVACLGAALCNLSLGVLFLCSAPFAVEQALFVVLYASNVLVQGFGTSAVVKINAAWYAPSERGIFAGVFNIMLTSGYYLSLGTGSSIIGTLGWAYVFAIPGAVLFVMALVISCYRIPGNEETEFNLTPKQQMQQLLRNYTFLGYLGAVFFLCWARDGFLNWFLSFFDAVRESPLTSSDTAIIGGAWTMGGFVGGILCGWLSDVIFRSDRVMPIFIFSLLQAVVLGVIYLVSATCSVGVLGALIFLSSVFLLGNYTLLSYTVPSDLPRDIAAGAAGLSGAMMGSIIDGAGYLGAASLMVASVLAGVLTKLGSYFSTKKPQHYAVIAPLPPKEEERMPLAPCSSQNEGLAMSAELLTYEFVCTLSELPSGSKRCMELPTSHRSVMLLNIRGQVFCMDQACYRASKRKGGIRVLVVVLIIVLSADHGGPLVNGDIEEMGGKTTIKCPWHAYHIAVETGEGLYKGVDMAMTPSGKLQPSSPRLKSKGVKQRTHFVEIRNDGQDVYVADSSVIPGAAMIESDVYAFRTANIPEAAKKGEVRIHSRFE</sequence>
<dbReference type="VEuPathDB" id="FungiDB:KRP22_9986"/>
<evidence type="ECO:0000256" key="4">
    <source>
        <dbReference type="ARBA" id="ARBA00023136"/>
    </source>
</evidence>
<dbReference type="Pfam" id="PF22543">
    <property type="entry name" value="Rieske_4"/>
    <property type="match status" value="1"/>
</dbReference>
<accession>H3HDS5</accession>
<protein>
    <recommendedName>
        <fullName evidence="6">Major facilitator superfamily (MFS) profile domain-containing protein</fullName>
    </recommendedName>
</protein>
<dbReference type="Proteomes" id="UP000005238">
    <property type="component" value="Unassembled WGS sequence"/>
</dbReference>
<dbReference type="VEuPathDB" id="FungiDB:KRP23_8388"/>
<dbReference type="Gene3D" id="2.102.10.10">
    <property type="entry name" value="Rieske [2Fe-2S] iron-sulphur domain"/>
    <property type="match status" value="1"/>
</dbReference>
<evidence type="ECO:0000313" key="7">
    <source>
        <dbReference type="EnsemblProtists" id="Phyra96427"/>
    </source>
</evidence>
<feature type="transmembrane region" description="Helical" evidence="5">
    <location>
        <begin position="292"/>
        <end position="313"/>
    </location>
</feature>
<evidence type="ECO:0000256" key="3">
    <source>
        <dbReference type="ARBA" id="ARBA00022989"/>
    </source>
</evidence>
<dbReference type="InterPro" id="IPR036259">
    <property type="entry name" value="MFS_trans_sf"/>
</dbReference>
<organism evidence="7 8">
    <name type="scientific">Phytophthora ramorum</name>
    <name type="common">Sudden oak death agent</name>
    <dbReference type="NCBI Taxonomy" id="164328"/>
    <lineage>
        <taxon>Eukaryota</taxon>
        <taxon>Sar</taxon>
        <taxon>Stramenopiles</taxon>
        <taxon>Oomycota</taxon>
        <taxon>Peronosporomycetes</taxon>
        <taxon>Peronosporales</taxon>
        <taxon>Peronosporaceae</taxon>
        <taxon>Phytophthora</taxon>
    </lineage>
</organism>
<dbReference type="PANTHER" id="PTHR43184">
    <property type="entry name" value="MAJOR FACILITATOR SUPERFAMILY TRANSPORTER 16, ISOFORM B"/>
    <property type="match status" value="1"/>
</dbReference>
<dbReference type="Pfam" id="PF07690">
    <property type="entry name" value="MFS_1"/>
    <property type="match status" value="1"/>
</dbReference>
<feature type="domain" description="Major facilitator superfamily (MFS) profile" evidence="6">
    <location>
        <begin position="8"/>
        <end position="434"/>
    </location>
</feature>
<feature type="transmembrane region" description="Helical" evidence="5">
    <location>
        <begin position="112"/>
        <end position="136"/>
    </location>
</feature>
<reference evidence="7" key="2">
    <citation type="submission" date="2015-06" db="UniProtKB">
        <authorList>
            <consortium name="EnsemblProtists"/>
        </authorList>
    </citation>
    <scope>IDENTIFICATION</scope>
    <source>
        <strain evidence="7">Pr102</strain>
    </source>
</reference>
<dbReference type="SUPFAM" id="SSF103473">
    <property type="entry name" value="MFS general substrate transporter"/>
    <property type="match status" value="1"/>
</dbReference>
<feature type="transmembrane region" description="Helical" evidence="5">
    <location>
        <begin position="247"/>
        <end position="266"/>
    </location>
</feature>
<dbReference type="GO" id="GO:0005789">
    <property type="term" value="C:endoplasmic reticulum membrane"/>
    <property type="evidence" value="ECO:0000318"/>
    <property type="project" value="GO_Central"/>
</dbReference>
<dbReference type="InterPro" id="IPR011701">
    <property type="entry name" value="MFS"/>
</dbReference>
<feature type="transmembrane region" description="Helical" evidence="5">
    <location>
        <begin position="204"/>
        <end position="226"/>
    </location>
</feature>